<dbReference type="Pfam" id="PF00665">
    <property type="entry name" value="rve"/>
    <property type="match status" value="1"/>
</dbReference>
<dbReference type="EMBL" id="AC006136">
    <property type="protein sequence ID" value="AAD15376.1"/>
    <property type="molecule type" value="Genomic_DNA"/>
</dbReference>
<dbReference type="Pfam" id="PF13976">
    <property type="entry name" value="gag_pre-integrs"/>
    <property type="match status" value="1"/>
</dbReference>
<name>Q9ZQM1_ARATH</name>
<dbReference type="SUPFAM" id="SSF53098">
    <property type="entry name" value="Ribonuclease H-like"/>
    <property type="match status" value="1"/>
</dbReference>
<feature type="domain" description="Integrase catalytic" evidence="2">
    <location>
        <begin position="797"/>
        <end position="962"/>
    </location>
</feature>
<reference evidence="3" key="3">
    <citation type="submission" date="2002-02" db="EMBL/GenBank/DDBJ databases">
        <authorList>
            <person name="Town C.D."/>
            <person name="Kaul S."/>
        </authorList>
    </citation>
    <scope>NUCLEOTIDE SEQUENCE</scope>
</reference>
<dbReference type="InterPro" id="IPR036397">
    <property type="entry name" value="RNaseH_sf"/>
</dbReference>
<accession>Q9ZQM1</accession>
<feature type="region of interest" description="Disordered" evidence="1">
    <location>
        <begin position="582"/>
        <end position="610"/>
    </location>
</feature>
<dbReference type="GO" id="GO:0015074">
    <property type="term" value="P:DNA integration"/>
    <property type="evidence" value="ECO:0007669"/>
    <property type="project" value="InterPro"/>
</dbReference>
<evidence type="ECO:0000313" key="3">
    <source>
        <dbReference type="EMBL" id="AAD15376.1"/>
    </source>
</evidence>
<dbReference type="Gene3D" id="3.30.420.10">
    <property type="entry name" value="Ribonuclease H-like superfamily/Ribonuclease H"/>
    <property type="match status" value="1"/>
</dbReference>
<reference evidence="3" key="2">
    <citation type="submission" date="2000-03" db="EMBL/GenBank/DDBJ databases">
        <authorList>
            <person name="Lin X."/>
            <person name="Kaul S."/>
            <person name="Shea T.P."/>
            <person name="Fujii C.Y."/>
            <person name="Shen M."/>
            <person name="VanAken S.E."/>
            <person name="Barnstead M.E."/>
            <person name="Mason T.M."/>
            <person name="Bowman C.L."/>
            <person name="Ronning C.M."/>
            <person name="Benito M.-I."/>
            <person name="Carrera A.J."/>
            <person name="Creasy T.H."/>
            <person name="Buell C.R."/>
            <person name="Town C.D."/>
            <person name="Nierman W.C."/>
            <person name="Fraser C.M."/>
            <person name="Venter J.C."/>
        </authorList>
    </citation>
    <scope>NUCLEOTIDE SEQUENCE</scope>
</reference>
<organism evidence="3">
    <name type="scientific">Arabidopsis thaliana</name>
    <name type="common">Mouse-ear cress</name>
    <dbReference type="NCBI Taxonomy" id="3702"/>
    <lineage>
        <taxon>Eukaryota</taxon>
        <taxon>Viridiplantae</taxon>
        <taxon>Streptophyta</taxon>
        <taxon>Embryophyta</taxon>
        <taxon>Tracheophyta</taxon>
        <taxon>Spermatophyta</taxon>
        <taxon>Magnoliopsida</taxon>
        <taxon>eudicotyledons</taxon>
        <taxon>Gunneridae</taxon>
        <taxon>Pentapetalae</taxon>
        <taxon>rosids</taxon>
        <taxon>malvids</taxon>
        <taxon>Brassicales</taxon>
        <taxon>Brassicaceae</taxon>
        <taxon>Camelineae</taxon>
        <taxon>Arabidopsis</taxon>
    </lineage>
</organism>
<dbReference type="GO" id="GO:0003676">
    <property type="term" value="F:nucleic acid binding"/>
    <property type="evidence" value="ECO:0007669"/>
    <property type="project" value="InterPro"/>
</dbReference>
<dbReference type="AlphaFoldDB" id="Q9ZQM1"/>
<dbReference type="InterPro" id="IPR001584">
    <property type="entry name" value="Integrase_cat-core"/>
</dbReference>
<dbReference type="PIR" id="A84497">
    <property type="entry name" value="A84497"/>
</dbReference>
<dbReference type="PANTHER" id="PTHR42648">
    <property type="entry name" value="TRANSPOSASE, PUTATIVE-RELATED"/>
    <property type="match status" value="1"/>
</dbReference>
<reference key="1">
    <citation type="journal article" date="1999" name="Nature">
        <title>Sequence and analysis of chromosome 2 of the plant Arabidopsis thaliana.</title>
        <authorList>
            <person name="Lin X."/>
            <person name="Kaul S."/>
            <person name="Rounsley S."/>
            <person name="Shea T.P."/>
            <person name="Benito M.I."/>
            <person name="Town C.D."/>
            <person name="Fujii C.Y."/>
            <person name="Mason T."/>
            <person name="Bowman C.L."/>
            <person name="Barnstead M."/>
            <person name="Feldblyum T.V."/>
            <person name="Buell C.R."/>
            <person name="Ketchum K.A."/>
            <person name="Lee J."/>
            <person name="Ronning C.M."/>
            <person name="Koo H.L."/>
            <person name="Moffat K.S."/>
            <person name="Cronin L.A."/>
            <person name="Shen M."/>
            <person name="Pai G."/>
            <person name="Van Aken S."/>
            <person name="Umayam L."/>
            <person name="Tallon L.J."/>
            <person name="Gill J.E."/>
            <person name="Adams M.D."/>
            <person name="Carrera A.J."/>
            <person name="Creasy T.H."/>
            <person name="Goodman H.M."/>
            <person name="Somerville C.R."/>
            <person name="Copenhaver G.P."/>
            <person name="Preuss D."/>
            <person name="Nierman W.C."/>
            <person name="White O."/>
            <person name="Eisen J.A."/>
            <person name="Salzberg S.L."/>
            <person name="Fraser C.M."/>
            <person name="Venter J.C."/>
        </authorList>
    </citation>
    <scope>NUCLEOTIDE SEQUENCE [LARGE SCALE GENOMIC DNA]</scope>
    <source>
        <strain>cv. Columbia</strain>
    </source>
</reference>
<dbReference type="InterPro" id="IPR025724">
    <property type="entry name" value="GAG-pre-integrase_dom"/>
</dbReference>
<protein>
    <submittedName>
        <fullName evidence="3">Putative retroelement pol polyprotein</fullName>
    </submittedName>
</protein>
<dbReference type="InterPro" id="IPR012337">
    <property type="entry name" value="RNaseH-like_sf"/>
</dbReference>
<dbReference type="InterPro" id="IPR039537">
    <property type="entry name" value="Retrotran_Ty1/copia-like"/>
</dbReference>
<evidence type="ECO:0000256" key="1">
    <source>
        <dbReference type="SAM" id="MobiDB-lite"/>
    </source>
</evidence>
<dbReference type="PROSITE" id="PS50994">
    <property type="entry name" value="INTEGRASE"/>
    <property type="match status" value="1"/>
</dbReference>
<proteinExistence type="predicted"/>
<gene>
    <name evidence="3" type="ordered locus">At2g11230</name>
</gene>
<evidence type="ECO:0000259" key="2">
    <source>
        <dbReference type="PROSITE" id="PS50994"/>
    </source>
</evidence>
<sequence length="962" mass="108468">MADRVIQADADGDLRDEDGQAYNEAAGLGVERHQLGVDRHLWEHNVDAIGVERHNRGVDRHQPQVLVAIPPAAEPRHTLEDFNRPDLFYANRSAIVPPPFQRNDYEMKPCYFALVGQHPFHGLSHEQPMDHIERFEDLVLSIKANGVSEDYLLGVDWRYLIALDAASNGNFNTRYPADATALIENLACSNSTKNADFERKKIAGAVSGNQMAEVNAKLDSVHNLLTRKKHVHFAAEDETIEPEYESKEGVFYIDGQATGSLGSHKATSVAIGLQGTRVPQTTLQNLLSRRNFLIATSRGTMVIQLNPPLPSLETRIESMLEQILESKTKLVVEFKGKLLKLHNPLRDKRAFFLVIRDANPRKSCNAILIREGDDVWEELDTEDELELVVVEMVSNDKEMEIHAAKCITILEKILTSLPKDVSETSSTPLNRYVKRLVDNGITSDDTKLLTRDISAIMLPKVRKEKAQSVDIPDYIRTITPDQTIEKLPDPGSFVLDSSISSSRFIALCVIWDQVGNSLIPADFVVLDYDKKPKDPMILGKEFLATAGDRIDAKKGRISLKVYDLKMKFGMDGSEFTKTISSIASSTDTPPQNPRHSHTQRSHQLSSPKGVLEQRCRSTPQLLSIDTLGIHRQRVTRRVLIDTPLSVDRHLQLSRPVQLTHRLGGRGGSNPPPFHPHPELRKLKLLTQNKCLVGGNPLVRLNPTIGKSRWQTNRLEGILVSNTTSKAGANLTSLLFTSSNACLHLTSLSESNRWHSRLRHTNLDTIKSMIQKELVRGIPHVKIEKEVCDLCLFGKQSRQVFPQGTSYRAAKILELVHGDLCGPITPSTHAGNKYIFVIIDDKSRYMWTALLKEKSDSFNKFKQFRALVEQETRIKIQTFRTNRGGEFILHEFTKFCEESGIKRHLTAPYSPQQNGVVERRNRTLMGMTRSVMKHMHIPSYLWGETIRHATYLLNRIASYKICD</sequence>
<dbReference type="PANTHER" id="PTHR42648:SF25">
    <property type="entry name" value="RNA-DIRECTED DNA POLYMERASE"/>
    <property type="match status" value="1"/>
</dbReference>